<name>A0A8K1G6Q6_9PASS</name>
<dbReference type="AlphaFoldDB" id="A0A8K1G6Q6"/>
<reference evidence="1" key="1">
    <citation type="submission" date="2019-04" db="EMBL/GenBank/DDBJ databases">
        <title>Genome assembly of Zosterops borbonicus 15179.</title>
        <authorList>
            <person name="Leroy T."/>
            <person name="Anselmetti Y."/>
            <person name="Tilak M.-K."/>
            <person name="Nabholz B."/>
        </authorList>
    </citation>
    <scope>NUCLEOTIDE SEQUENCE</scope>
    <source>
        <strain evidence="1">HGM_15179</strain>
        <tissue evidence="1">Muscle</tissue>
    </source>
</reference>
<comment type="caution">
    <text evidence="1">The sequence shown here is derived from an EMBL/GenBank/DDBJ whole genome shotgun (WGS) entry which is preliminary data.</text>
</comment>
<evidence type="ECO:0000313" key="1">
    <source>
        <dbReference type="EMBL" id="TRZ12490.1"/>
    </source>
</evidence>
<evidence type="ECO:0000313" key="2">
    <source>
        <dbReference type="Proteomes" id="UP000796761"/>
    </source>
</evidence>
<gene>
    <name evidence="1" type="ORF">HGM15179_014609</name>
</gene>
<organism evidence="1 2">
    <name type="scientific">Zosterops borbonicus</name>
    <dbReference type="NCBI Taxonomy" id="364589"/>
    <lineage>
        <taxon>Eukaryota</taxon>
        <taxon>Metazoa</taxon>
        <taxon>Chordata</taxon>
        <taxon>Craniata</taxon>
        <taxon>Vertebrata</taxon>
        <taxon>Euteleostomi</taxon>
        <taxon>Archelosauria</taxon>
        <taxon>Archosauria</taxon>
        <taxon>Dinosauria</taxon>
        <taxon>Saurischia</taxon>
        <taxon>Theropoda</taxon>
        <taxon>Coelurosauria</taxon>
        <taxon>Aves</taxon>
        <taxon>Neognathae</taxon>
        <taxon>Neoaves</taxon>
        <taxon>Telluraves</taxon>
        <taxon>Australaves</taxon>
        <taxon>Passeriformes</taxon>
        <taxon>Sylvioidea</taxon>
        <taxon>Zosteropidae</taxon>
        <taxon>Zosterops</taxon>
    </lineage>
</organism>
<dbReference type="EMBL" id="SWJQ01000585">
    <property type="protein sequence ID" value="TRZ12490.1"/>
    <property type="molecule type" value="Genomic_DNA"/>
</dbReference>
<accession>A0A8K1G6Q6</accession>
<keyword evidence="2" id="KW-1185">Reference proteome</keyword>
<protein>
    <submittedName>
        <fullName evidence="1">Uncharacterized protein</fullName>
    </submittedName>
</protein>
<proteinExistence type="predicted"/>
<sequence>MSWWLLDNHCHLSTRALCVQSQLWEPCPCPGGSWTATVTSHQGSVCPAPALATLAMSWWLLDSHSRLNTRVPVSRASPGSPGHVLVAPGQPVSPQHEVSMCPEPAPAALPSTQGPLAMSHHLNMRGPCVQPCTQQDEGMD</sequence>
<dbReference type="Proteomes" id="UP000796761">
    <property type="component" value="Unassembled WGS sequence"/>
</dbReference>